<dbReference type="EMBL" id="CM043031">
    <property type="protein sequence ID" value="KAI4584285.1"/>
    <property type="molecule type" value="Genomic_DNA"/>
</dbReference>
<comment type="caution">
    <text evidence="1">The sequence shown here is derived from an EMBL/GenBank/DDBJ whole genome shotgun (WGS) entry which is preliminary data.</text>
</comment>
<organism evidence="1 2">
    <name type="scientific">Ovis ammon polii x Ovis aries</name>
    <dbReference type="NCBI Taxonomy" id="2918886"/>
    <lineage>
        <taxon>Eukaryota</taxon>
        <taxon>Metazoa</taxon>
        <taxon>Chordata</taxon>
        <taxon>Craniata</taxon>
        <taxon>Vertebrata</taxon>
        <taxon>Euteleostomi</taxon>
        <taxon>Mammalia</taxon>
        <taxon>Eutheria</taxon>
        <taxon>Laurasiatheria</taxon>
        <taxon>Artiodactyla</taxon>
        <taxon>Ruminantia</taxon>
        <taxon>Pecora</taxon>
        <taxon>Bovidae</taxon>
        <taxon>Caprinae</taxon>
        <taxon>Ovis</taxon>
    </lineage>
</organism>
<protein>
    <submittedName>
        <fullName evidence="1">Uncharacterized protein</fullName>
    </submittedName>
</protein>
<name>A0ACB9V304_9CETA</name>
<keyword evidence="2" id="KW-1185">Reference proteome</keyword>
<evidence type="ECO:0000313" key="1">
    <source>
        <dbReference type="EMBL" id="KAI4584285.1"/>
    </source>
</evidence>
<proteinExistence type="predicted"/>
<gene>
    <name evidence="1" type="ORF">MJG53_007564</name>
</gene>
<sequence length="148" mass="16027">MPVEEQSALRVPECVRTSQARHAKPFALPAREAMTCLHQACSADKIGFCVECGGAGYGVAASIRLSDRNILPTEYASPQYCPSHRHEGPKIKGSGLGLPSPGPGWLSSSDHLLTVSEDDAAVGKSTWEPLPNQDFRSSFRNREMFAIE</sequence>
<accession>A0ACB9V304</accession>
<dbReference type="Proteomes" id="UP001057279">
    <property type="component" value="Linkage Group LG06"/>
</dbReference>
<evidence type="ECO:0000313" key="2">
    <source>
        <dbReference type="Proteomes" id="UP001057279"/>
    </source>
</evidence>
<reference evidence="1" key="1">
    <citation type="submission" date="2022-03" db="EMBL/GenBank/DDBJ databases">
        <title>Genomic analyses of argali, domestic sheep and their hybrids provide insights into chromosomal evolution, heterosis and genetic basis of agronomic traits.</title>
        <authorList>
            <person name="Li M."/>
        </authorList>
    </citation>
    <scope>NUCLEOTIDE SEQUENCE</scope>
    <source>
        <strain evidence="1">F1 hybrid</strain>
    </source>
</reference>